<dbReference type="Gene3D" id="1.10.3080.10">
    <property type="entry name" value="Clc chloride channel"/>
    <property type="match status" value="1"/>
</dbReference>
<organism evidence="6 7">
    <name type="scientific">Candidatus Scybalenecus merdavium</name>
    <dbReference type="NCBI Taxonomy" id="2840939"/>
    <lineage>
        <taxon>Bacteria</taxon>
        <taxon>Bacillati</taxon>
        <taxon>Bacillota</taxon>
        <taxon>Clostridia</taxon>
        <taxon>Eubacteriales</taxon>
        <taxon>Oscillospiraceae</taxon>
        <taxon>Oscillospiraceae incertae sedis</taxon>
        <taxon>Candidatus Scybalenecus</taxon>
    </lineage>
</organism>
<dbReference type="Proteomes" id="UP000824125">
    <property type="component" value="Unassembled WGS sequence"/>
</dbReference>
<reference evidence="6" key="1">
    <citation type="submission" date="2020-10" db="EMBL/GenBank/DDBJ databases">
        <authorList>
            <person name="Gilroy R."/>
        </authorList>
    </citation>
    <scope>NUCLEOTIDE SEQUENCE</scope>
    <source>
        <strain evidence="6">CHK176-6737</strain>
    </source>
</reference>
<evidence type="ECO:0000313" key="7">
    <source>
        <dbReference type="Proteomes" id="UP000824125"/>
    </source>
</evidence>
<feature type="transmembrane region" description="Helical" evidence="5">
    <location>
        <begin position="330"/>
        <end position="349"/>
    </location>
</feature>
<dbReference type="GO" id="GO:0015108">
    <property type="term" value="F:chloride transmembrane transporter activity"/>
    <property type="evidence" value="ECO:0007669"/>
    <property type="project" value="InterPro"/>
</dbReference>
<feature type="transmembrane region" description="Helical" evidence="5">
    <location>
        <begin position="356"/>
        <end position="376"/>
    </location>
</feature>
<dbReference type="AlphaFoldDB" id="A0A9D1SNP0"/>
<sequence>MFNRLKNIWRAWAARVPQLRFWARLIVLALFGFPVGAVVGALDFLFASLLNGAAALREEYLYWLLPFLAPAAVCITFCYRRFGAGSDRAMNTIFEVAYGKDKYLPLRTAPMMMFSSALTHLFGGSAGREGAAVQIGAAVSYWAGQKLHIKHTARIFLVAGMAAGFSGLFGTPVAAVLYAVEVLLAGTLDYRALLPACTASFSAVAVSRALGLPSSDYALSFQPELSLALVCKLAALGLVFGLTGGLFAFCLRKGREWGEKAFKNPYVRAAVLGVCLTVLLFLARGRYSGLGSNLIELSMTGGRVYPYDWVLKLFFTVLTLSAGLKGGEVTPLFSIGASLGAVLAGVFGLPVPVTAAVGYVCVFGGATNTFFAPLFVGAELFGYELLPFFFVACVVARLFNFGQSIYPLQRKFRFKKSV</sequence>
<dbReference type="PANTHER" id="PTHR43427:SF12">
    <property type="entry name" value="CHLORIDE TRANSPORTER"/>
    <property type="match status" value="1"/>
</dbReference>
<dbReference type="InterPro" id="IPR014743">
    <property type="entry name" value="Cl-channel_core"/>
</dbReference>
<comment type="subcellular location">
    <subcellularLocation>
        <location evidence="1">Membrane</location>
        <topology evidence="1">Multi-pass membrane protein</topology>
    </subcellularLocation>
</comment>
<keyword evidence="3 5" id="KW-1133">Transmembrane helix</keyword>
<dbReference type="GO" id="GO:0016020">
    <property type="term" value="C:membrane"/>
    <property type="evidence" value="ECO:0007669"/>
    <property type="project" value="UniProtKB-SubCell"/>
</dbReference>
<protein>
    <submittedName>
        <fullName evidence="6">Chloride channel protein</fullName>
    </submittedName>
</protein>
<dbReference type="SUPFAM" id="SSF81340">
    <property type="entry name" value="Clc chloride channel"/>
    <property type="match status" value="1"/>
</dbReference>
<dbReference type="InterPro" id="IPR001807">
    <property type="entry name" value="ClC"/>
</dbReference>
<evidence type="ECO:0000256" key="2">
    <source>
        <dbReference type="ARBA" id="ARBA00022692"/>
    </source>
</evidence>
<feature type="transmembrane region" description="Helical" evidence="5">
    <location>
        <begin position="60"/>
        <end position="79"/>
    </location>
</feature>
<reference evidence="6" key="2">
    <citation type="journal article" date="2021" name="PeerJ">
        <title>Extensive microbial diversity within the chicken gut microbiome revealed by metagenomics and culture.</title>
        <authorList>
            <person name="Gilroy R."/>
            <person name="Ravi A."/>
            <person name="Getino M."/>
            <person name="Pursley I."/>
            <person name="Horton D.L."/>
            <person name="Alikhan N.F."/>
            <person name="Baker D."/>
            <person name="Gharbi K."/>
            <person name="Hall N."/>
            <person name="Watson M."/>
            <person name="Adriaenssens E.M."/>
            <person name="Foster-Nyarko E."/>
            <person name="Jarju S."/>
            <person name="Secka A."/>
            <person name="Antonio M."/>
            <person name="Oren A."/>
            <person name="Chaudhuri R.R."/>
            <person name="La Ragione R."/>
            <person name="Hildebrand F."/>
            <person name="Pallen M.J."/>
        </authorList>
    </citation>
    <scope>NUCLEOTIDE SEQUENCE</scope>
    <source>
        <strain evidence="6">CHK176-6737</strain>
    </source>
</reference>
<gene>
    <name evidence="6" type="ORF">IAD23_05100</name>
</gene>
<evidence type="ECO:0000313" key="6">
    <source>
        <dbReference type="EMBL" id="HIU69319.1"/>
    </source>
</evidence>
<evidence type="ECO:0000256" key="5">
    <source>
        <dbReference type="SAM" id="Phobius"/>
    </source>
</evidence>
<dbReference type="PANTHER" id="PTHR43427">
    <property type="entry name" value="CHLORIDE CHANNEL PROTEIN CLC-E"/>
    <property type="match status" value="1"/>
</dbReference>
<comment type="caution">
    <text evidence="6">The sequence shown here is derived from an EMBL/GenBank/DDBJ whole genome shotgun (WGS) entry which is preliminary data.</text>
</comment>
<dbReference type="EMBL" id="DVNM01000027">
    <property type="protein sequence ID" value="HIU69319.1"/>
    <property type="molecule type" value="Genomic_DNA"/>
</dbReference>
<accession>A0A9D1SNP0</accession>
<dbReference type="PRINTS" id="PR00762">
    <property type="entry name" value="CLCHANNEL"/>
</dbReference>
<dbReference type="Pfam" id="PF00654">
    <property type="entry name" value="Voltage_CLC"/>
    <property type="match status" value="1"/>
</dbReference>
<feature type="transmembrane region" description="Helical" evidence="5">
    <location>
        <begin position="21"/>
        <end position="48"/>
    </location>
</feature>
<evidence type="ECO:0000256" key="3">
    <source>
        <dbReference type="ARBA" id="ARBA00022989"/>
    </source>
</evidence>
<keyword evidence="4 5" id="KW-0472">Membrane</keyword>
<evidence type="ECO:0000256" key="1">
    <source>
        <dbReference type="ARBA" id="ARBA00004141"/>
    </source>
</evidence>
<feature type="transmembrane region" description="Helical" evidence="5">
    <location>
        <begin position="266"/>
        <end position="283"/>
    </location>
</feature>
<proteinExistence type="predicted"/>
<dbReference type="InterPro" id="IPR050368">
    <property type="entry name" value="ClC-type_chloride_channel"/>
</dbReference>
<name>A0A9D1SNP0_9FIRM</name>
<evidence type="ECO:0000256" key="4">
    <source>
        <dbReference type="ARBA" id="ARBA00023136"/>
    </source>
</evidence>
<keyword evidence="2 5" id="KW-0812">Transmembrane</keyword>
<feature type="transmembrane region" description="Helical" evidence="5">
    <location>
        <begin position="388"/>
        <end position="408"/>
    </location>
</feature>
<feature type="transmembrane region" description="Helical" evidence="5">
    <location>
        <begin position="225"/>
        <end position="246"/>
    </location>
</feature>
<feature type="transmembrane region" description="Helical" evidence="5">
    <location>
        <begin position="155"/>
        <end position="180"/>
    </location>
</feature>